<reference evidence="5" key="1">
    <citation type="submission" date="2016-10" db="EMBL/GenBank/DDBJ databases">
        <authorList>
            <person name="Varghese N."/>
            <person name="Submissions S."/>
        </authorList>
    </citation>
    <scope>NUCLEOTIDE SEQUENCE [LARGE SCALE GENOMIC DNA]</scope>
    <source>
        <strain evidence="5">DSM 45460</strain>
    </source>
</reference>
<evidence type="ECO:0000259" key="3">
    <source>
        <dbReference type="Pfam" id="PF12089"/>
    </source>
</evidence>
<evidence type="ECO:0000256" key="2">
    <source>
        <dbReference type="SAM" id="Phobius"/>
    </source>
</evidence>
<dbReference type="Proteomes" id="UP000199213">
    <property type="component" value="Unassembled WGS sequence"/>
</dbReference>
<proteinExistence type="predicted"/>
<feature type="compositionally biased region" description="Low complexity" evidence="1">
    <location>
        <begin position="17"/>
        <end position="45"/>
    </location>
</feature>
<feature type="region of interest" description="Disordered" evidence="1">
    <location>
        <begin position="1"/>
        <end position="184"/>
    </location>
</feature>
<feature type="transmembrane region" description="Helical" evidence="2">
    <location>
        <begin position="254"/>
        <end position="280"/>
    </location>
</feature>
<evidence type="ECO:0000256" key="1">
    <source>
        <dbReference type="SAM" id="MobiDB-lite"/>
    </source>
</evidence>
<organism evidence="4 5">
    <name type="scientific">Actinopolyspora mzabensis</name>
    <dbReference type="NCBI Taxonomy" id="995066"/>
    <lineage>
        <taxon>Bacteria</taxon>
        <taxon>Bacillati</taxon>
        <taxon>Actinomycetota</taxon>
        <taxon>Actinomycetes</taxon>
        <taxon>Actinopolysporales</taxon>
        <taxon>Actinopolysporaceae</taxon>
        <taxon>Actinopolyspora</taxon>
    </lineage>
</organism>
<accession>A0A1G9AFY5</accession>
<feature type="compositionally biased region" description="Gly residues" evidence="1">
    <location>
        <begin position="47"/>
        <end position="56"/>
    </location>
</feature>
<gene>
    <name evidence="4" type="ORF">SAMN04487820_10622</name>
</gene>
<sequence length="298" mass="30140">MTSSDKPQESESRSTGEQETTSTTTTAEATTSVSEGMSTDAAESGGDSRGSAGGAKGSRSEVDGSGATPPWQRAGGSMSTSAASADTSSGTTEVSDDSDGQQGADSGTGYEEEETHRIPHPAGSASQTGSQSAGSQPAGEAAGDGSAAESPRPGLSLGMGGGARGGAATQGAPRRPSRGPRRASLQIRRVDPWSVLKLALMLSVTLFFVWLIAVAVLYGVLGGMGVWEQLNGTFSELTQPENSLSEPLISPVRVFAVASMIGAINIVLFTALATVAGFIYNVAADFVGGVEVTLSERE</sequence>
<dbReference type="AlphaFoldDB" id="A0A1G9AFY5"/>
<keyword evidence="2" id="KW-1133">Transmembrane helix</keyword>
<feature type="domain" description="DUF3566" evidence="3">
    <location>
        <begin position="180"/>
        <end position="296"/>
    </location>
</feature>
<evidence type="ECO:0000313" key="5">
    <source>
        <dbReference type="Proteomes" id="UP000199213"/>
    </source>
</evidence>
<feature type="transmembrane region" description="Helical" evidence="2">
    <location>
        <begin position="198"/>
        <end position="221"/>
    </location>
</feature>
<feature type="compositionally biased region" description="Low complexity" evidence="1">
    <location>
        <begin position="100"/>
        <end position="109"/>
    </location>
</feature>
<dbReference type="Pfam" id="PF12089">
    <property type="entry name" value="DUF3566"/>
    <property type="match status" value="1"/>
</dbReference>
<keyword evidence="2" id="KW-0472">Membrane</keyword>
<keyword evidence="2" id="KW-0812">Transmembrane</keyword>
<feature type="compositionally biased region" description="Basic and acidic residues" evidence="1">
    <location>
        <begin position="1"/>
        <end position="16"/>
    </location>
</feature>
<feature type="compositionally biased region" description="Low complexity" evidence="1">
    <location>
        <begin position="122"/>
        <end position="156"/>
    </location>
</feature>
<dbReference type="InterPro" id="IPR021949">
    <property type="entry name" value="DUF3566_TM"/>
</dbReference>
<protein>
    <recommendedName>
        <fullName evidence="3">DUF3566 domain-containing protein</fullName>
    </recommendedName>
</protein>
<evidence type="ECO:0000313" key="4">
    <source>
        <dbReference type="EMBL" id="SDK26272.1"/>
    </source>
</evidence>
<name>A0A1G9AFY5_ACTMZ</name>
<keyword evidence="5" id="KW-1185">Reference proteome</keyword>
<feature type="compositionally biased region" description="Low complexity" evidence="1">
    <location>
        <begin position="74"/>
        <end position="92"/>
    </location>
</feature>
<dbReference type="EMBL" id="FNFM01000006">
    <property type="protein sequence ID" value="SDK26272.1"/>
    <property type="molecule type" value="Genomic_DNA"/>
</dbReference>